<dbReference type="GeneID" id="106476541"/>
<dbReference type="InterPro" id="IPR009057">
    <property type="entry name" value="Homeodomain-like_sf"/>
</dbReference>
<reference evidence="9" key="1">
    <citation type="submission" date="2025-08" db="UniProtKB">
        <authorList>
            <consortium name="RefSeq"/>
        </authorList>
    </citation>
    <scope>IDENTIFICATION</scope>
    <source>
        <tissue evidence="9">Muscle</tissue>
    </source>
</reference>
<evidence type="ECO:0000256" key="5">
    <source>
        <dbReference type="PROSITE-ProRule" id="PRU00108"/>
    </source>
</evidence>
<comment type="subcellular location">
    <subcellularLocation>
        <location evidence="1 5">Nucleus</location>
    </subcellularLocation>
</comment>
<feature type="domain" description="Homeobox" evidence="7">
    <location>
        <begin position="31"/>
        <end position="94"/>
    </location>
</feature>
<protein>
    <submittedName>
        <fullName evidence="9">Homeobox protein AKR-like isoform X1</fullName>
    </submittedName>
</protein>
<evidence type="ECO:0000256" key="3">
    <source>
        <dbReference type="ARBA" id="ARBA00023155"/>
    </source>
</evidence>
<keyword evidence="8" id="KW-1185">Reference proteome</keyword>
<dbReference type="PANTHER" id="PTHR11850">
    <property type="entry name" value="HOMEOBOX PROTEIN TRANSCRIPTION FACTORS"/>
    <property type="match status" value="1"/>
</dbReference>
<feature type="compositionally biased region" description="Basic and acidic residues" evidence="6">
    <location>
        <begin position="130"/>
        <end position="141"/>
    </location>
</feature>
<keyword evidence="3 5" id="KW-0371">Homeobox</keyword>
<dbReference type="PROSITE" id="PS50071">
    <property type="entry name" value="HOMEOBOX_2"/>
    <property type="match status" value="1"/>
</dbReference>
<proteinExistence type="predicted"/>
<gene>
    <name evidence="9" type="primary">LOC106476541</name>
</gene>
<feature type="DNA-binding region" description="Homeobox" evidence="5">
    <location>
        <begin position="33"/>
        <end position="95"/>
    </location>
</feature>
<dbReference type="InterPro" id="IPR050224">
    <property type="entry name" value="TALE_homeobox"/>
</dbReference>
<organism evidence="8 9">
    <name type="scientific">Limulus polyphemus</name>
    <name type="common">Atlantic horseshoe crab</name>
    <dbReference type="NCBI Taxonomy" id="6850"/>
    <lineage>
        <taxon>Eukaryota</taxon>
        <taxon>Metazoa</taxon>
        <taxon>Ecdysozoa</taxon>
        <taxon>Arthropoda</taxon>
        <taxon>Chelicerata</taxon>
        <taxon>Merostomata</taxon>
        <taxon>Xiphosura</taxon>
        <taxon>Limulidae</taxon>
        <taxon>Limulus</taxon>
    </lineage>
</organism>
<evidence type="ECO:0000259" key="7">
    <source>
        <dbReference type="PROSITE" id="PS50071"/>
    </source>
</evidence>
<evidence type="ECO:0000256" key="1">
    <source>
        <dbReference type="ARBA" id="ARBA00004123"/>
    </source>
</evidence>
<dbReference type="InterPro" id="IPR001356">
    <property type="entry name" value="HD"/>
</dbReference>
<evidence type="ECO:0000256" key="4">
    <source>
        <dbReference type="ARBA" id="ARBA00023242"/>
    </source>
</evidence>
<dbReference type="InterPro" id="IPR008422">
    <property type="entry name" value="KN_HD"/>
</dbReference>
<feature type="region of interest" description="Disordered" evidence="6">
    <location>
        <begin position="106"/>
        <end position="181"/>
    </location>
</feature>
<feature type="compositionally biased region" description="Acidic residues" evidence="6">
    <location>
        <begin position="150"/>
        <end position="162"/>
    </location>
</feature>
<dbReference type="RefSeq" id="XP_013792646.1">
    <property type="nucleotide sequence ID" value="XM_013937192.2"/>
</dbReference>
<dbReference type="Proteomes" id="UP000694941">
    <property type="component" value="Unplaced"/>
</dbReference>
<dbReference type="Gene3D" id="1.10.10.60">
    <property type="entry name" value="Homeodomain-like"/>
    <property type="match status" value="1"/>
</dbReference>
<evidence type="ECO:0000256" key="6">
    <source>
        <dbReference type="SAM" id="MobiDB-lite"/>
    </source>
</evidence>
<dbReference type="Pfam" id="PF05920">
    <property type="entry name" value="Homeobox_KN"/>
    <property type="match status" value="1"/>
</dbReference>
<evidence type="ECO:0000313" key="9">
    <source>
        <dbReference type="RefSeq" id="XP_013792646.1"/>
    </source>
</evidence>
<evidence type="ECO:0000256" key="2">
    <source>
        <dbReference type="ARBA" id="ARBA00023125"/>
    </source>
</evidence>
<keyword evidence="2 5" id="KW-0238">DNA-binding</keyword>
<evidence type="ECO:0000313" key="8">
    <source>
        <dbReference type="Proteomes" id="UP000694941"/>
    </source>
</evidence>
<accession>A0ABM1C1L2</accession>
<name>A0ABM1C1L2_LIMPO</name>
<dbReference type="SUPFAM" id="SSF46689">
    <property type="entry name" value="Homeodomain-like"/>
    <property type="match status" value="1"/>
</dbReference>
<sequence>MRMAFLSGREEIRVQICEAAIPYPRHQQSEFNSRKRRGNLPKESVKVLKMWLYEHRYNAYPSDQEKLILSKEANLSVLQVCNWFINARRRILPDIIRREGHDPLRYTITRKTSHRPQGLRQSHDLASPEPSHKDDLAKHDTSLFSSVDDSATDGDVESEDSSSEGFTNERSASPSSQNGTNCSLKLRKRWQHNHEQEILCQEWEASSVSQIIINTPSNGQNHKTSYEQLKSAFPVPAVTITASSGVFTSSSLALTSDDPFSCLNLLVDVAVKELEEREMKRKRQL</sequence>
<keyword evidence="4 5" id="KW-0539">Nucleus</keyword>
<dbReference type="SMART" id="SM00389">
    <property type="entry name" value="HOX"/>
    <property type="match status" value="1"/>
</dbReference>
<feature type="compositionally biased region" description="Polar residues" evidence="6">
    <location>
        <begin position="166"/>
        <end position="181"/>
    </location>
</feature>
<dbReference type="CDD" id="cd00086">
    <property type="entry name" value="homeodomain"/>
    <property type="match status" value="1"/>
</dbReference>